<dbReference type="Gene3D" id="3.50.50.60">
    <property type="entry name" value="FAD/NAD(P)-binding domain"/>
    <property type="match status" value="1"/>
</dbReference>
<organism evidence="6 7">
    <name type="scientific">Trametes cubensis</name>
    <dbReference type="NCBI Taxonomy" id="1111947"/>
    <lineage>
        <taxon>Eukaryota</taxon>
        <taxon>Fungi</taxon>
        <taxon>Dikarya</taxon>
        <taxon>Basidiomycota</taxon>
        <taxon>Agaricomycotina</taxon>
        <taxon>Agaricomycetes</taxon>
        <taxon>Polyporales</taxon>
        <taxon>Polyporaceae</taxon>
        <taxon>Trametes</taxon>
    </lineage>
</organism>
<name>A0AAD7X7L5_9APHY</name>
<dbReference type="InterPro" id="IPR036188">
    <property type="entry name" value="FAD/NAD-bd_sf"/>
</dbReference>
<dbReference type="AlphaFoldDB" id="A0AAD7X7L5"/>
<keyword evidence="3" id="KW-0560">Oxidoreductase</keyword>
<sequence>MSLPQSVDILIVGAGPTGLCLALALHKHNCTNVLVVDGVEQGENTSRAVAVHAATIEAFDTIGCAEDILQAARKISATAMRSKRGRIETATFGPLAKYTKFPFMIAIPQHVTEQILGKAVQDRNIRVLRPHRVARVQPSAENPSLTDVIFEDGQVVQARVVVGADGSHSTIRENAKIGWADPDGEPTDEKDNRLMQMIIADVILENPPDWPLENINLAVSTDNIVLLVALPGQPYPHISADQLVYRIATGIPASWGPPPHAPDSEYLQKILDAWGPNVVLGPDAPRIVVKQTAWSSRFRTRSSIADTFFARLPTGIGSDGEPLREGGPIVLIGDAAHIHPPMGGQGMNLGIRDSVKLGPVLVEFLRTAPAGPIATRAQRELVDAPLRQWAEERRGRALTVIRFVKQLGKSMTLPNERRWLLGIVPFNPAWLRDTFLGFMCRFTWWRAHAAWQISGLGNP</sequence>
<gene>
    <name evidence="6" type="ORF">ONZ51_g10180</name>
</gene>
<dbReference type="Pfam" id="PF01494">
    <property type="entry name" value="FAD_binding_3"/>
    <property type="match status" value="2"/>
</dbReference>
<dbReference type="Proteomes" id="UP001215151">
    <property type="component" value="Unassembled WGS sequence"/>
</dbReference>
<dbReference type="PRINTS" id="PR00420">
    <property type="entry name" value="RNGMNOXGNASE"/>
</dbReference>
<protein>
    <recommendedName>
        <fullName evidence="5">FAD-binding domain-containing protein</fullName>
    </recommendedName>
</protein>
<dbReference type="PANTHER" id="PTHR43476">
    <property type="entry name" value="3-(3-HYDROXY-PHENYL)PROPIONATE/3-HYDROXYCINNAMIC ACID HYDROXYLASE"/>
    <property type="match status" value="1"/>
</dbReference>
<dbReference type="GO" id="GO:0071949">
    <property type="term" value="F:FAD binding"/>
    <property type="evidence" value="ECO:0007669"/>
    <property type="project" value="InterPro"/>
</dbReference>
<feature type="domain" description="FAD-binding" evidence="5">
    <location>
        <begin position="7"/>
        <end position="178"/>
    </location>
</feature>
<keyword evidence="2" id="KW-0274">FAD</keyword>
<dbReference type="SUPFAM" id="SSF51905">
    <property type="entry name" value="FAD/NAD(P)-binding domain"/>
    <property type="match status" value="1"/>
</dbReference>
<evidence type="ECO:0000256" key="2">
    <source>
        <dbReference type="ARBA" id="ARBA00022827"/>
    </source>
</evidence>
<feature type="domain" description="FAD-binding" evidence="5">
    <location>
        <begin position="324"/>
        <end position="371"/>
    </location>
</feature>
<evidence type="ECO:0000313" key="6">
    <source>
        <dbReference type="EMBL" id="KAJ8463557.1"/>
    </source>
</evidence>
<evidence type="ECO:0000313" key="7">
    <source>
        <dbReference type="Proteomes" id="UP001215151"/>
    </source>
</evidence>
<accession>A0AAD7X7L5</accession>
<keyword evidence="1" id="KW-0285">Flavoprotein</keyword>
<proteinExistence type="predicted"/>
<keyword evidence="4" id="KW-0520">NAD</keyword>
<evidence type="ECO:0000256" key="1">
    <source>
        <dbReference type="ARBA" id="ARBA00022630"/>
    </source>
</evidence>
<keyword evidence="7" id="KW-1185">Reference proteome</keyword>
<reference evidence="6" key="1">
    <citation type="submission" date="2022-11" db="EMBL/GenBank/DDBJ databases">
        <title>Genome Sequence of Cubamyces cubensis.</title>
        <authorList>
            <person name="Buettner E."/>
        </authorList>
    </citation>
    <scope>NUCLEOTIDE SEQUENCE</scope>
    <source>
        <strain evidence="6">MPL-01</strain>
    </source>
</reference>
<evidence type="ECO:0000259" key="5">
    <source>
        <dbReference type="Pfam" id="PF01494"/>
    </source>
</evidence>
<dbReference type="PANTHER" id="PTHR43476:SF4">
    <property type="entry name" value="BLR0106 PROTEIN"/>
    <property type="match status" value="1"/>
</dbReference>
<comment type="caution">
    <text evidence="6">The sequence shown here is derived from an EMBL/GenBank/DDBJ whole genome shotgun (WGS) entry which is preliminary data.</text>
</comment>
<dbReference type="GO" id="GO:0016491">
    <property type="term" value="F:oxidoreductase activity"/>
    <property type="evidence" value="ECO:0007669"/>
    <property type="project" value="UniProtKB-KW"/>
</dbReference>
<dbReference type="Gene3D" id="3.30.70.2450">
    <property type="match status" value="1"/>
</dbReference>
<evidence type="ECO:0000256" key="4">
    <source>
        <dbReference type="ARBA" id="ARBA00023027"/>
    </source>
</evidence>
<dbReference type="InterPro" id="IPR002938">
    <property type="entry name" value="FAD-bd"/>
</dbReference>
<dbReference type="InterPro" id="IPR050631">
    <property type="entry name" value="PheA/TfdB_FAD_monoxygenase"/>
</dbReference>
<evidence type="ECO:0000256" key="3">
    <source>
        <dbReference type="ARBA" id="ARBA00023002"/>
    </source>
</evidence>
<dbReference type="EMBL" id="JAPEVG010000385">
    <property type="protein sequence ID" value="KAJ8463557.1"/>
    <property type="molecule type" value="Genomic_DNA"/>
</dbReference>